<dbReference type="Pfam" id="PF05699">
    <property type="entry name" value="Dimer_Tnp_hAT"/>
    <property type="match status" value="1"/>
</dbReference>
<dbReference type="SUPFAM" id="SSF53098">
    <property type="entry name" value="Ribonuclease H-like"/>
    <property type="match status" value="1"/>
</dbReference>
<evidence type="ECO:0000259" key="2">
    <source>
        <dbReference type="Pfam" id="PF05699"/>
    </source>
</evidence>
<feature type="domain" description="HAT C-terminal dimerisation" evidence="2">
    <location>
        <begin position="405"/>
        <end position="480"/>
    </location>
</feature>
<dbReference type="InParanoid" id="A0A5E4GFE9"/>
<proteinExistence type="predicted"/>
<gene>
    <name evidence="4" type="ORF">ALMOND_2B002589</name>
</gene>
<keyword evidence="1" id="KW-0238">DNA-binding</keyword>
<evidence type="ECO:0000313" key="4">
    <source>
        <dbReference type="EMBL" id="VVA38331.1"/>
    </source>
</evidence>
<dbReference type="GO" id="GO:0046983">
    <property type="term" value="F:protein dimerization activity"/>
    <property type="evidence" value="ECO:0007669"/>
    <property type="project" value="InterPro"/>
</dbReference>
<dbReference type="AlphaFoldDB" id="A0A5E4GFE9"/>
<dbReference type="InterPro" id="IPR012337">
    <property type="entry name" value="RNaseH-like_sf"/>
</dbReference>
<dbReference type="PANTHER" id="PTHR46481">
    <property type="entry name" value="ZINC FINGER BED DOMAIN-CONTAINING PROTEIN 4"/>
    <property type="match status" value="1"/>
</dbReference>
<protein>
    <submittedName>
        <fullName evidence="4">PREDICTED: zinc finger</fullName>
    </submittedName>
</protein>
<sequence>MKKRRPDDATAPRQCEAEAMSMALKMANMETSPTPTTDDTPQVVGDGAATLPSHPPTSGKIKPTRKASEVNYMALIAHFIDDRWKLHNRIINFCQITNHRGDAIGRLVEDCLHDWVIDKVFTITLDNVVAYDEAIRHMKRQLKLWGTLLLDGDSLHMRSSPSRLDKVRHCLALQKIGSKGWKRRRQTMHLTFIKVVVIVMMVFRKRRKERLKKGKSLLQKKLKPPTVADWEYARAFVKFLERFYEETIKFSAYETITSNIPFNEMLSIVDELNSMIRSDDIFLKKVTTSMKKKFDKYWGSNIREVNQVLIVAVVLDPRYKMDYVQYSFDELESDDSKVSAIVEGVKDLLMWMYEAYKKEEPAAAQSNVEANVKSGGEVRVECNDLRVKKFVRTRKDRVVVQIKNEVDKFLLEAAQDPEITYFDLLDWWRENSPTFPVLSKIAMDVFAVPISSVPLEIVFSMGKRVADPFRASLTPKIVEAPKDWLSQVAFDFNKQPSEDEHEFYQALEKMESSIAVIYIFFSVLTLYI</sequence>
<evidence type="ECO:0000313" key="5">
    <source>
        <dbReference type="Proteomes" id="UP000327085"/>
    </source>
</evidence>
<dbReference type="Gramene" id="VVA38331">
    <property type="protein sequence ID" value="VVA38331"/>
    <property type="gene ID" value="Prudul26B002589"/>
</dbReference>
<dbReference type="OMA" id="MWMYEAY"/>
<dbReference type="InterPro" id="IPR052035">
    <property type="entry name" value="ZnF_BED_domain_contain"/>
</dbReference>
<dbReference type="EMBL" id="CABIKO010000632">
    <property type="protein sequence ID" value="VVA38331.1"/>
    <property type="molecule type" value="Genomic_DNA"/>
</dbReference>
<reference evidence="5" key="1">
    <citation type="journal article" date="2020" name="Plant J.">
        <title>Transposons played a major role in the diversification between the closely related almond and peach genomes: results from the almond genome sequence.</title>
        <authorList>
            <person name="Alioto T."/>
            <person name="Alexiou K.G."/>
            <person name="Bardil A."/>
            <person name="Barteri F."/>
            <person name="Castanera R."/>
            <person name="Cruz F."/>
            <person name="Dhingra A."/>
            <person name="Duval H."/>
            <person name="Fernandez I Marti A."/>
            <person name="Frias L."/>
            <person name="Galan B."/>
            <person name="Garcia J.L."/>
            <person name="Howad W."/>
            <person name="Gomez-Garrido J."/>
            <person name="Gut M."/>
            <person name="Julca I."/>
            <person name="Morata J."/>
            <person name="Puigdomenech P."/>
            <person name="Ribeca P."/>
            <person name="Rubio Cabetas M.J."/>
            <person name="Vlasova A."/>
            <person name="Wirthensohn M."/>
            <person name="Garcia-Mas J."/>
            <person name="Gabaldon T."/>
            <person name="Casacuberta J.M."/>
            <person name="Arus P."/>
        </authorList>
    </citation>
    <scope>NUCLEOTIDE SEQUENCE [LARGE SCALE GENOMIC DNA]</scope>
    <source>
        <strain evidence="5">cv. Texas</strain>
    </source>
</reference>
<name>A0A5E4GFE9_PRUDU</name>
<dbReference type="Pfam" id="PF14372">
    <property type="entry name" value="hAT-like_RNase-H"/>
    <property type="match status" value="1"/>
</dbReference>
<dbReference type="InterPro" id="IPR025525">
    <property type="entry name" value="hAT-like_transposase_RNase-H"/>
</dbReference>
<dbReference type="InterPro" id="IPR008906">
    <property type="entry name" value="HATC_C_dom"/>
</dbReference>
<organism evidence="4 5">
    <name type="scientific">Prunus dulcis</name>
    <name type="common">Almond</name>
    <name type="synonym">Amygdalus dulcis</name>
    <dbReference type="NCBI Taxonomy" id="3755"/>
    <lineage>
        <taxon>Eukaryota</taxon>
        <taxon>Viridiplantae</taxon>
        <taxon>Streptophyta</taxon>
        <taxon>Embryophyta</taxon>
        <taxon>Tracheophyta</taxon>
        <taxon>Spermatophyta</taxon>
        <taxon>Magnoliopsida</taxon>
        <taxon>eudicotyledons</taxon>
        <taxon>Gunneridae</taxon>
        <taxon>Pentapetalae</taxon>
        <taxon>rosids</taxon>
        <taxon>fabids</taxon>
        <taxon>Rosales</taxon>
        <taxon>Rosaceae</taxon>
        <taxon>Amygdaloideae</taxon>
        <taxon>Amygdaleae</taxon>
        <taxon>Prunus</taxon>
    </lineage>
</organism>
<accession>A0A5E4GFE9</accession>
<dbReference type="GO" id="GO:0003677">
    <property type="term" value="F:DNA binding"/>
    <property type="evidence" value="ECO:0007669"/>
    <property type="project" value="UniProtKB-KW"/>
</dbReference>
<evidence type="ECO:0000256" key="1">
    <source>
        <dbReference type="ARBA" id="ARBA00023125"/>
    </source>
</evidence>
<feature type="domain" description="hAT-like transposase RNase-H fold" evidence="3">
    <location>
        <begin position="253"/>
        <end position="356"/>
    </location>
</feature>
<dbReference type="PANTHER" id="PTHR46481:SF8">
    <property type="entry name" value="ZINC FINGER BED DOMAIN-CONTAINING PROTEIN RICESLEEPER 1-LIKE"/>
    <property type="match status" value="1"/>
</dbReference>
<evidence type="ECO:0000259" key="3">
    <source>
        <dbReference type="Pfam" id="PF14372"/>
    </source>
</evidence>
<dbReference type="Proteomes" id="UP000327085">
    <property type="component" value="Chromosome 8"/>
</dbReference>